<organism evidence="2 3">
    <name type="scientific">Chthoniobacter flavus Ellin428</name>
    <dbReference type="NCBI Taxonomy" id="497964"/>
    <lineage>
        <taxon>Bacteria</taxon>
        <taxon>Pseudomonadati</taxon>
        <taxon>Verrucomicrobiota</taxon>
        <taxon>Spartobacteria</taxon>
        <taxon>Chthoniobacterales</taxon>
        <taxon>Chthoniobacteraceae</taxon>
        <taxon>Chthoniobacter</taxon>
    </lineage>
</organism>
<evidence type="ECO:0000313" key="2">
    <source>
        <dbReference type="EMBL" id="EDY19686.1"/>
    </source>
</evidence>
<gene>
    <name evidence="2" type="ORF">CfE428DRAFT_2862</name>
</gene>
<keyword evidence="3" id="KW-1185">Reference proteome</keyword>
<feature type="compositionally biased region" description="Basic and acidic residues" evidence="1">
    <location>
        <begin position="74"/>
        <end position="84"/>
    </location>
</feature>
<comment type="caution">
    <text evidence="2">The sequence shown here is derived from an EMBL/GenBank/DDBJ whole genome shotgun (WGS) entry which is preliminary data.</text>
</comment>
<dbReference type="RefSeq" id="WP_006980187.1">
    <property type="nucleotide sequence ID" value="NZ_ABVL01000007.1"/>
</dbReference>
<evidence type="ECO:0000313" key="3">
    <source>
        <dbReference type="Proteomes" id="UP000005824"/>
    </source>
</evidence>
<dbReference type="AlphaFoldDB" id="B4D1S4"/>
<name>B4D1S4_9BACT</name>
<protein>
    <submittedName>
        <fullName evidence="2">Uncharacterized protein</fullName>
    </submittedName>
</protein>
<feature type="region of interest" description="Disordered" evidence="1">
    <location>
        <begin position="74"/>
        <end position="94"/>
    </location>
</feature>
<reference evidence="2 3" key="1">
    <citation type="journal article" date="2011" name="J. Bacteriol.">
        <title>Genome sequence of Chthoniobacter flavus Ellin428, an aerobic heterotrophic soil bacterium.</title>
        <authorList>
            <person name="Kant R."/>
            <person name="van Passel M.W."/>
            <person name="Palva A."/>
            <person name="Lucas S."/>
            <person name="Lapidus A."/>
            <person name="Glavina Del Rio T."/>
            <person name="Dalin E."/>
            <person name="Tice H."/>
            <person name="Bruce D."/>
            <person name="Goodwin L."/>
            <person name="Pitluck S."/>
            <person name="Larimer F.W."/>
            <person name="Land M.L."/>
            <person name="Hauser L."/>
            <person name="Sangwan P."/>
            <person name="de Vos W.M."/>
            <person name="Janssen P.H."/>
            <person name="Smidt H."/>
        </authorList>
    </citation>
    <scope>NUCLEOTIDE SEQUENCE [LARGE SCALE GENOMIC DNA]</scope>
    <source>
        <strain evidence="2 3">Ellin428</strain>
    </source>
</reference>
<dbReference type="InParanoid" id="B4D1S4"/>
<dbReference type="Proteomes" id="UP000005824">
    <property type="component" value="Unassembled WGS sequence"/>
</dbReference>
<sequence>MALVQFEPQYKRLLARFKQKPNVDTSKCFLAMDQIAKRLAAKDIKPNDHDALVNKLKDAFKKLKLALQEELKERDAEHAKELKTPPEGFDEQSATRTWQNIKRELLLLQRKAEHFAATGGTPPPPPKLTGLHFGADYKKVIVEFEGTLSPTVLAALAKLDANSDAEKAMELLPHARELVKKQITSVAAEINKSRDPKEKMRWTNLCKGLSKFETTLDHFENYLFLINRMKG</sequence>
<dbReference type="EMBL" id="ABVL01000007">
    <property type="protein sequence ID" value="EDY19686.1"/>
    <property type="molecule type" value="Genomic_DNA"/>
</dbReference>
<proteinExistence type="predicted"/>
<accession>B4D1S4</accession>
<evidence type="ECO:0000256" key="1">
    <source>
        <dbReference type="SAM" id="MobiDB-lite"/>
    </source>
</evidence>